<dbReference type="AlphaFoldDB" id="A0A2G9YUN2"/>
<organism evidence="1 2">
    <name type="scientific">Candidatus Nealsonbacteria bacterium CG23_combo_of_CG06-09_8_20_14_all_39_17</name>
    <dbReference type="NCBI Taxonomy" id="1974722"/>
    <lineage>
        <taxon>Bacteria</taxon>
        <taxon>Candidatus Nealsoniibacteriota</taxon>
    </lineage>
</organism>
<comment type="caution">
    <text evidence="1">The sequence shown here is derived from an EMBL/GenBank/DDBJ whole genome shotgun (WGS) entry which is preliminary data.</text>
</comment>
<sequence>MQLEVKKQERENSQSLLRRFTKGLQRSGVLMWARKGTFFQNEPSRNARKKIALKREIRKKEYEQLRKLGKLVKVFKKQ</sequence>
<reference evidence="1 2" key="1">
    <citation type="submission" date="2017-09" db="EMBL/GenBank/DDBJ databases">
        <title>Depth-based differentiation of microbial function through sediment-hosted aquifers and enrichment of novel symbionts in the deep terrestrial subsurface.</title>
        <authorList>
            <person name="Probst A.J."/>
            <person name="Ladd B."/>
            <person name="Jarett J.K."/>
            <person name="Geller-Mcgrath D.E."/>
            <person name="Sieber C.M."/>
            <person name="Emerson J.B."/>
            <person name="Anantharaman K."/>
            <person name="Thomas B.C."/>
            <person name="Malmstrom R."/>
            <person name="Stieglmeier M."/>
            <person name="Klingl A."/>
            <person name="Woyke T."/>
            <person name="Ryan C.M."/>
            <person name="Banfield J.F."/>
        </authorList>
    </citation>
    <scope>NUCLEOTIDE SEQUENCE [LARGE SCALE GENOMIC DNA]</scope>
    <source>
        <strain evidence="1">CG23_combo_of_CG06-09_8_20_14_all_39_17</strain>
    </source>
</reference>
<dbReference type="Proteomes" id="UP000229976">
    <property type="component" value="Unassembled WGS sequence"/>
</dbReference>
<evidence type="ECO:0000313" key="1">
    <source>
        <dbReference type="EMBL" id="PIP22937.1"/>
    </source>
</evidence>
<name>A0A2G9YUN2_9BACT</name>
<dbReference type="EMBL" id="PCRO01000016">
    <property type="protein sequence ID" value="PIP22937.1"/>
    <property type="molecule type" value="Genomic_DNA"/>
</dbReference>
<evidence type="ECO:0008006" key="3">
    <source>
        <dbReference type="Google" id="ProtNLM"/>
    </source>
</evidence>
<accession>A0A2G9YUN2</accession>
<protein>
    <recommendedName>
        <fullName evidence="3">30S ribosomal protein S21</fullName>
    </recommendedName>
</protein>
<gene>
    <name evidence="1" type="ORF">COX37_01280</name>
</gene>
<proteinExistence type="predicted"/>
<evidence type="ECO:0000313" key="2">
    <source>
        <dbReference type="Proteomes" id="UP000229976"/>
    </source>
</evidence>